<keyword evidence="1" id="KW-0812">Transmembrane</keyword>
<sequence>MPWWVWLVLALFMLAMFVAGVVYAVLHGIRAMKTVSPVGRRISERLDAMSHSDYPTDSDTQRAIFTEPLRVAADRYADAHAVVVERRERRQDRYARQWAHWSHFNE</sequence>
<proteinExistence type="predicted"/>
<evidence type="ECO:0000313" key="2">
    <source>
        <dbReference type="EMBL" id="KFI62960.1"/>
    </source>
</evidence>
<gene>
    <name evidence="2" type="ORF">BCUN_0793</name>
</gene>
<feature type="transmembrane region" description="Helical" evidence="1">
    <location>
        <begin position="6"/>
        <end position="26"/>
    </location>
</feature>
<dbReference type="AlphaFoldDB" id="A0A087AW10"/>
<dbReference type="RefSeq" id="WP_033515918.1">
    <property type="nucleotide sequence ID" value="NZ_JGYV01000010.1"/>
</dbReference>
<dbReference type="STRING" id="1688.BCUN_0793"/>
<dbReference type="EMBL" id="JGYV01000010">
    <property type="protein sequence ID" value="KFI62960.1"/>
    <property type="molecule type" value="Genomic_DNA"/>
</dbReference>
<comment type="caution">
    <text evidence="2">The sequence shown here is derived from an EMBL/GenBank/DDBJ whole genome shotgun (WGS) entry which is preliminary data.</text>
</comment>
<dbReference type="eggNOG" id="ENOG5031Y5K">
    <property type="taxonomic scope" value="Bacteria"/>
</dbReference>
<dbReference type="OrthoDB" id="3243284at2"/>
<keyword evidence="1" id="KW-0472">Membrane</keyword>
<keyword evidence="1" id="KW-1133">Transmembrane helix</keyword>
<dbReference type="Proteomes" id="UP000029067">
    <property type="component" value="Unassembled WGS sequence"/>
</dbReference>
<accession>A0A087AW10</accession>
<name>A0A087AW10_9BIFI</name>
<keyword evidence="3" id="KW-1185">Reference proteome</keyword>
<evidence type="ECO:0000313" key="3">
    <source>
        <dbReference type="Proteomes" id="UP000029067"/>
    </source>
</evidence>
<evidence type="ECO:0000256" key="1">
    <source>
        <dbReference type="SAM" id="Phobius"/>
    </source>
</evidence>
<reference evidence="2 3" key="1">
    <citation type="submission" date="2014-03" db="EMBL/GenBank/DDBJ databases">
        <title>Genomics of Bifidobacteria.</title>
        <authorList>
            <person name="Ventura M."/>
            <person name="Milani C."/>
            <person name="Lugli G.A."/>
        </authorList>
    </citation>
    <scope>NUCLEOTIDE SEQUENCE [LARGE SCALE GENOMIC DNA]</scope>
    <source>
        <strain evidence="2 3">LMG 10738</strain>
    </source>
</reference>
<organism evidence="2 3">
    <name type="scientific">Bifidobacterium cuniculi</name>
    <dbReference type="NCBI Taxonomy" id="1688"/>
    <lineage>
        <taxon>Bacteria</taxon>
        <taxon>Bacillati</taxon>
        <taxon>Actinomycetota</taxon>
        <taxon>Actinomycetes</taxon>
        <taxon>Bifidobacteriales</taxon>
        <taxon>Bifidobacteriaceae</taxon>
        <taxon>Bifidobacterium</taxon>
    </lineage>
</organism>
<protein>
    <submittedName>
        <fullName evidence="2">Uncharacterized protein</fullName>
    </submittedName>
</protein>